<dbReference type="AlphaFoldDB" id="A0AAF1JX56"/>
<reference evidence="2" key="2">
    <citation type="journal article" date="2021" name="Syst. Appl. Microbiol.">
        <title>Roseomonas hellenica sp. nov., isolated from roots of wild-growing Alkanna tinctoria.</title>
        <authorList>
            <person name="Rat A."/>
            <person name="Naranjo H.D."/>
            <person name="Lebbe L."/>
            <person name="Cnockaert M."/>
            <person name="Krigas N."/>
            <person name="Grigoriadou K."/>
            <person name="Maloupa E."/>
            <person name="Willems A."/>
        </authorList>
    </citation>
    <scope>NUCLEOTIDE SEQUENCE</scope>
    <source>
        <strain evidence="2">LMG 28251</strain>
    </source>
</reference>
<evidence type="ECO:0000313" key="2">
    <source>
        <dbReference type="EMBL" id="MBR0653694.1"/>
    </source>
</evidence>
<dbReference type="Gene3D" id="3.40.190.150">
    <property type="entry name" value="Bordetella uptake gene, domain 1"/>
    <property type="match status" value="1"/>
</dbReference>
<dbReference type="SUPFAM" id="SSF53850">
    <property type="entry name" value="Periplasmic binding protein-like II"/>
    <property type="match status" value="1"/>
</dbReference>
<organism evidence="2 3">
    <name type="scientific">Plastoroseomonas arctica</name>
    <dbReference type="NCBI Taxonomy" id="1509237"/>
    <lineage>
        <taxon>Bacteria</taxon>
        <taxon>Pseudomonadati</taxon>
        <taxon>Pseudomonadota</taxon>
        <taxon>Alphaproteobacteria</taxon>
        <taxon>Acetobacterales</taxon>
        <taxon>Acetobacteraceae</taxon>
        <taxon>Plastoroseomonas</taxon>
    </lineage>
</organism>
<comment type="similarity">
    <text evidence="1">Belongs to the UPF0065 (bug) family.</text>
</comment>
<dbReference type="EMBL" id="JAAEDH010000001">
    <property type="protein sequence ID" value="MBR0653694.1"/>
    <property type="molecule type" value="Genomic_DNA"/>
</dbReference>
<dbReference type="InterPro" id="IPR042100">
    <property type="entry name" value="Bug_dom1"/>
</dbReference>
<dbReference type="PANTHER" id="PTHR42928:SF5">
    <property type="entry name" value="BLR1237 PROTEIN"/>
    <property type="match status" value="1"/>
</dbReference>
<comment type="caution">
    <text evidence="2">The sequence shown here is derived from an EMBL/GenBank/DDBJ whole genome shotgun (WGS) entry which is preliminary data.</text>
</comment>
<dbReference type="Proteomes" id="UP001196068">
    <property type="component" value="Unassembled WGS sequence"/>
</dbReference>
<dbReference type="RefSeq" id="WP_246503599.1">
    <property type="nucleotide sequence ID" value="NZ_JAAEDH010000001.1"/>
</dbReference>
<name>A0AAF1JX56_9PROT</name>
<keyword evidence="3" id="KW-1185">Reference proteome</keyword>
<gene>
    <name evidence="2" type="ORF">GXW79_01240</name>
</gene>
<sequence length="325" mass="34574">MVGPSLITPRRAILAAALGASSAPRAQPAWPNRPVRIIIPFAPSGGADTFTRLMTEPLAAAFGQPFIVENRPGGGGVIGTDAAAKSTPDGHTLLMLTVTLTANETLMPNRPYVLLRDLAPVASLNRTLQVLVVNPALPVTTVAELVEWAKTRPGQLDYATAGPGTPYHIAFEVFRHMAGIQVQHIPFRLSGDARNAVVGGQVPAMFDGIATMLPLIRAGRVRALATTGTERSTLMPDTPTVAETLPGYEQVGFNGLLAPFATPRAVIERLNAEINRIIATDAIKDAFARLGAEIAPMPPEAFGDVLRADIERRRVWINLAGIQPQ</sequence>
<proteinExistence type="inferred from homology"/>
<accession>A0AAF1JX56</accession>
<dbReference type="PIRSF" id="PIRSF017082">
    <property type="entry name" value="YflP"/>
    <property type="match status" value="1"/>
</dbReference>
<reference evidence="2" key="1">
    <citation type="submission" date="2020-01" db="EMBL/GenBank/DDBJ databases">
        <authorList>
            <person name="Rat A."/>
        </authorList>
    </citation>
    <scope>NUCLEOTIDE SEQUENCE</scope>
    <source>
        <strain evidence="2">LMG 28251</strain>
    </source>
</reference>
<dbReference type="PANTHER" id="PTHR42928">
    <property type="entry name" value="TRICARBOXYLATE-BINDING PROTEIN"/>
    <property type="match status" value="1"/>
</dbReference>
<evidence type="ECO:0000256" key="1">
    <source>
        <dbReference type="ARBA" id="ARBA00006987"/>
    </source>
</evidence>
<protein>
    <submittedName>
        <fullName evidence="2">Tripartite tricarboxylate transporter substrate binding protein</fullName>
    </submittedName>
</protein>
<evidence type="ECO:0000313" key="3">
    <source>
        <dbReference type="Proteomes" id="UP001196068"/>
    </source>
</evidence>
<dbReference type="Gene3D" id="3.40.190.10">
    <property type="entry name" value="Periplasmic binding protein-like II"/>
    <property type="match status" value="1"/>
</dbReference>
<dbReference type="Pfam" id="PF03401">
    <property type="entry name" value="TctC"/>
    <property type="match status" value="1"/>
</dbReference>
<dbReference type="InterPro" id="IPR005064">
    <property type="entry name" value="BUG"/>
</dbReference>